<reference evidence="9" key="1">
    <citation type="submission" date="2016-01" db="EMBL/GenBank/DDBJ databases">
        <authorList>
            <person name="Mitreva M."/>
            <person name="Pepin K.H."/>
            <person name="Mihindukulasuriya K.A."/>
            <person name="Fulton R."/>
            <person name="Fronick C."/>
            <person name="O'Laughlin M."/>
            <person name="Miner T."/>
            <person name="Herter B."/>
            <person name="Rosa B.A."/>
            <person name="Cordes M."/>
            <person name="Tomlinson C."/>
            <person name="Wollam A."/>
            <person name="Palsikar V.B."/>
            <person name="Mardis E.R."/>
            <person name="Wilson R.K."/>
        </authorList>
    </citation>
    <scope>NUCLEOTIDE SEQUENCE [LARGE SCALE GENOMIC DNA]</scope>
    <source>
        <strain evidence="9">DNF00729</strain>
    </source>
</reference>
<evidence type="ECO:0000256" key="1">
    <source>
        <dbReference type="ARBA" id="ARBA00022603"/>
    </source>
</evidence>
<evidence type="ECO:0000256" key="4">
    <source>
        <dbReference type="ARBA" id="ARBA00022747"/>
    </source>
</evidence>
<dbReference type="NCBIfam" id="TIGR00675">
    <property type="entry name" value="dcm"/>
    <property type="match status" value="1"/>
</dbReference>
<dbReference type="InterPro" id="IPR001525">
    <property type="entry name" value="C5_MeTfrase"/>
</dbReference>
<comment type="caution">
    <text evidence="8">The sequence shown here is derived from an EMBL/GenBank/DDBJ whole genome shotgun (WGS) entry which is preliminary data.</text>
</comment>
<gene>
    <name evidence="8" type="ORF">HMPREF1863_00019</name>
</gene>
<dbReference type="Proteomes" id="UP000070442">
    <property type="component" value="Unassembled WGS sequence"/>
</dbReference>
<evidence type="ECO:0000256" key="2">
    <source>
        <dbReference type="ARBA" id="ARBA00022679"/>
    </source>
</evidence>
<dbReference type="PROSITE" id="PS00094">
    <property type="entry name" value="C5_MTASE_1"/>
    <property type="match status" value="1"/>
</dbReference>
<dbReference type="PROSITE" id="PS51679">
    <property type="entry name" value="SAM_MT_C5"/>
    <property type="match status" value="1"/>
</dbReference>
<dbReference type="STRING" id="755172.HMPREF1863_00019"/>
<dbReference type="Gene3D" id="3.90.120.10">
    <property type="entry name" value="DNA Methylase, subunit A, domain 2"/>
    <property type="match status" value="1"/>
</dbReference>
<keyword evidence="2 5" id="KW-0808">Transferase</keyword>
<protein>
    <recommendedName>
        <fullName evidence="7">Cytosine-specific methyltransferase</fullName>
        <ecNumber evidence="7">2.1.1.37</ecNumber>
    </recommendedName>
</protein>
<dbReference type="CDD" id="cd00315">
    <property type="entry name" value="Cyt_C5_DNA_methylase"/>
    <property type="match status" value="1"/>
</dbReference>
<keyword evidence="1 5" id="KW-0489">Methyltransferase</keyword>
<dbReference type="PATRIC" id="fig|755172.3.peg.19"/>
<accession>A0A134ALW9</accession>
<evidence type="ECO:0000256" key="6">
    <source>
        <dbReference type="RuleBase" id="RU000416"/>
    </source>
</evidence>
<dbReference type="GO" id="GO:0032259">
    <property type="term" value="P:methylation"/>
    <property type="evidence" value="ECO:0007669"/>
    <property type="project" value="UniProtKB-KW"/>
</dbReference>
<dbReference type="EC" id="2.1.1.37" evidence="7"/>
<dbReference type="RefSeq" id="WP_068365969.1">
    <property type="nucleotide sequence ID" value="NZ_KQ960154.1"/>
</dbReference>
<dbReference type="InterPro" id="IPR031303">
    <property type="entry name" value="C5_meth_CS"/>
</dbReference>
<comment type="similarity">
    <text evidence="5 6">Belongs to the class I-like SAM-binding methyltransferase superfamily. C5-methyltransferase family.</text>
</comment>
<keyword evidence="9" id="KW-1185">Reference proteome</keyword>
<dbReference type="GO" id="GO:0009307">
    <property type="term" value="P:DNA restriction-modification system"/>
    <property type="evidence" value="ECO:0007669"/>
    <property type="project" value="UniProtKB-KW"/>
</dbReference>
<dbReference type="PANTHER" id="PTHR46098">
    <property type="entry name" value="TRNA (CYTOSINE(38)-C(5))-METHYLTRANSFERASE"/>
    <property type="match status" value="1"/>
</dbReference>
<comment type="catalytic activity">
    <reaction evidence="7">
        <text>a 2'-deoxycytidine in DNA + S-adenosyl-L-methionine = a 5-methyl-2'-deoxycytidine in DNA + S-adenosyl-L-homocysteine + H(+)</text>
        <dbReference type="Rhea" id="RHEA:13681"/>
        <dbReference type="Rhea" id="RHEA-COMP:11369"/>
        <dbReference type="Rhea" id="RHEA-COMP:11370"/>
        <dbReference type="ChEBI" id="CHEBI:15378"/>
        <dbReference type="ChEBI" id="CHEBI:57856"/>
        <dbReference type="ChEBI" id="CHEBI:59789"/>
        <dbReference type="ChEBI" id="CHEBI:85452"/>
        <dbReference type="ChEBI" id="CHEBI:85454"/>
        <dbReference type="EC" id="2.1.1.37"/>
    </reaction>
</comment>
<dbReference type="Gene3D" id="3.40.50.150">
    <property type="entry name" value="Vaccinia Virus protein VP39"/>
    <property type="match status" value="1"/>
</dbReference>
<sequence length="318" mass="36657">MNNKIISLFAGVGGIDLGFEQAGFETIYANELDKNARETYKLNFPNVKLDPRDIREIKKEDLPQDADIVTSGFPCQSFSIAGYRKGLEDEENGDLFFETLRIAKAVNAEIIFLENVKNLVGHDKGKTFRIILEALESNEYYVDYQVLNALEFGNVAQNRERIYIVAFKNKDHLAKFRFPKPIALRRTIRDFIDFETKQDPKYYYTEKNFKYYNELVNEMDDPTTLYQWRRRYVRKNKSGVCPTLTANMGTGGHNVPLIVTDSGEYRKLTPRETFNFQGFPKDFKLPVLAAGHLYKQAGNSVVVDVIERIAKNIKEAIQ</sequence>
<dbReference type="OrthoDB" id="9813719at2"/>
<evidence type="ECO:0000256" key="7">
    <source>
        <dbReference type="RuleBase" id="RU000417"/>
    </source>
</evidence>
<dbReference type="EMBL" id="LSDG01000001">
    <property type="protein sequence ID" value="KXB68550.1"/>
    <property type="molecule type" value="Genomic_DNA"/>
</dbReference>
<dbReference type="InterPro" id="IPR018117">
    <property type="entry name" value="C5_DNA_meth_AS"/>
</dbReference>
<keyword evidence="3 5" id="KW-0949">S-adenosyl-L-methionine</keyword>
<organism evidence="8 9">
    <name type="scientific">Aedoeadaptatus coxii</name>
    <dbReference type="NCBI Taxonomy" id="755172"/>
    <lineage>
        <taxon>Bacteria</taxon>
        <taxon>Bacillati</taxon>
        <taxon>Bacillota</taxon>
        <taxon>Tissierellia</taxon>
        <taxon>Tissierellales</taxon>
        <taxon>Peptoniphilaceae</taxon>
        <taxon>Aedoeadaptatus</taxon>
    </lineage>
</organism>
<dbReference type="PROSITE" id="PS00095">
    <property type="entry name" value="C5_MTASE_2"/>
    <property type="match status" value="1"/>
</dbReference>
<dbReference type="PANTHER" id="PTHR46098:SF1">
    <property type="entry name" value="TRNA (CYTOSINE(38)-C(5))-METHYLTRANSFERASE"/>
    <property type="match status" value="1"/>
</dbReference>
<dbReference type="Pfam" id="PF00145">
    <property type="entry name" value="DNA_methylase"/>
    <property type="match status" value="1"/>
</dbReference>
<evidence type="ECO:0000256" key="3">
    <source>
        <dbReference type="ARBA" id="ARBA00022691"/>
    </source>
</evidence>
<dbReference type="InterPro" id="IPR050750">
    <property type="entry name" value="C5-MTase"/>
</dbReference>
<keyword evidence="4" id="KW-0680">Restriction system</keyword>
<feature type="active site" evidence="5">
    <location>
        <position position="75"/>
    </location>
</feature>
<name>A0A134ALW9_9FIRM</name>
<evidence type="ECO:0000313" key="9">
    <source>
        <dbReference type="Proteomes" id="UP000070442"/>
    </source>
</evidence>
<evidence type="ECO:0000256" key="5">
    <source>
        <dbReference type="PROSITE-ProRule" id="PRU01016"/>
    </source>
</evidence>
<evidence type="ECO:0000313" key="8">
    <source>
        <dbReference type="EMBL" id="KXB68550.1"/>
    </source>
</evidence>
<dbReference type="InterPro" id="IPR029063">
    <property type="entry name" value="SAM-dependent_MTases_sf"/>
</dbReference>
<dbReference type="PRINTS" id="PR00105">
    <property type="entry name" value="C5METTRFRASE"/>
</dbReference>
<dbReference type="GO" id="GO:0003886">
    <property type="term" value="F:DNA (cytosine-5-)-methyltransferase activity"/>
    <property type="evidence" value="ECO:0007669"/>
    <property type="project" value="UniProtKB-EC"/>
</dbReference>
<dbReference type="AlphaFoldDB" id="A0A134ALW9"/>
<dbReference type="SUPFAM" id="SSF53335">
    <property type="entry name" value="S-adenosyl-L-methionine-dependent methyltransferases"/>
    <property type="match status" value="1"/>
</dbReference>
<proteinExistence type="inferred from homology"/>